<dbReference type="Proteomes" id="UP000614047">
    <property type="component" value="Unassembled WGS sequence"/>
</dbReference>
<name>A0A931GN25_9ACTN</name>
<accession>A0A931GN25</accession>
<feature type="transmembrane region" description="Helical" evidence="1">
    <location>
        <begin position="6"/>
        <end position="26"/>
    </location>
</feature>
<keyword evidence="1" id="KW-0472">Membrane</keyword>
<evidence type="ECO:0000313" key="3">
    <source>
        <dbReference type="Proteomes" id="UP000614047"/>
    </source>
</evidence>
<reference evidence="2" key="1">
    <citation type="submission" date="2020-11" db="EMBL/GenBank/DDBJ databases">
        <title>Sequencing the genomes of 1000 actinobacteria strains.</title>
        <authorList>
            <person name="Klenk H.-P."/>
        </authorList>
    </citation>
    <scope>NUCLEOTIDE SEQUENCE</scope>
    <source>
        <strain evidence="2">DSM 43175</strain>
    </source>
</reference>
<dbReference type="AlphaFoldDB" id="A0A931GN25"/>
<evidence type="ECO:0000256" key="1">
    <source>
        <dbReference type="SAM" id="Phobius"/>
    </source>
</evidence>
<keyword evidence="1" id="KW-0812">Transmembrane</keyword>
<keyword evidence="3" id="KW-1185">Reference proteome</keyword>
<evidence type="ECO:0000313" key="2">
    <source>
        <dbReference type="EMBL" id="MBG6093302.1"/>
    </source>
</evidence>
<proteinExistence type="predicted"/>
<dbReference type="EMBL" id="JADOUA010000001">
    <property type="protein sequence ID" value="MBG6093302.1"/>
    <property type="molecule type" value="Genomic_DNA"/>
</dbReference>
<sequence>MGGMVNAGVLVLVFGLVAVAAILLVIRLSRLK</sequence>
<organism evidence="2 3">
    <name type="scientific">Actinomadura viridis</name>
    <dbReference type="NCBI Taxonomy" id="58110"/>
    <lineage>
        <taxon>Bacteria</taxon>
        <taxon>Bacillati</taxon>
        <taxon>Actinomycetota</taxon>
        <taxon>Actinomycetes</taxon>
        <taxon>Streptosporangiales</taxon>
        <taxon>Thermomonosporaceae</taxon>
        <taxon>Actinomadura</taxon>
    </lineage>
</organism>
<gene>
    <name evidence="2" type="ORF">IW256_007415</name>
</gene>
<protein>
    <submittedName>
        <fullName evidence="2">Uncharacterized protein</fullName>
    </submittedName>
</protein>
<keyword evidence="1" id="KW-1133">Transmembrane helix</keyword>
<comment type="caution">
    <text evidence="2">The sequence shown here is derived from an EMBL/GenBank/DDBJ whole genome shotgun (WGS) entry which is preliminary data.</text>
</comment>